<evidence type="ECO:0000256" key="1">
    <source>
        <dbReference type="ARBA" id="ARBA00023122"/>
    </source>
</evidence>
<evidence type="ECO:0000313" key="4">
    <source>
        <dbReference type="EMBL" id="SAL12636.1"/>
    </source>
</evidence>
<dbReference type="AlphaFoldDB" id="A0A158EYK7"/>
<dbReference type="SMART" id="SM00116">
    <property type="entry name" value="CBS"/>
    <property type="match status" value="2"/>
</dbReference>
<dbReference type="PANTHER" id="PTHR43080:SF26">
    <property type="entry name" value="REGULATORY PROTEIN"/>
    <property type="match status" value="1"/>
</dbReference>
<dbReference type="SUPFAM" id="SSF54631">
    <property type="entry name" value="CBS-domain pair"/>
    <property type="match status" value="1"/>
</dbReference>
<dbReference type="RefSeq" id="WP_087642414.1">
    <property type="nucleotide sequence ID" value="NZ_FCON02000001.1"/>
</dbReference>
<evidence type="ECO:0000256" key="2">
    <source>
        <dbReference type="PROSITE-ProRule" id="PRU00703"/>
    </source>
</evidence>
<dbReference type="InterPro" id="IPR046342">
    <property type="entry name" value="CBS_dom_sf"/>
</dbReference>
<gene>
    <name evidence="4" type="ORF">AWB68_00120</name>
</gene>
<dbReference type="Proteomes" id="UP000054770">
    <property type="component" value="Unassembled WGS sequence"/>
</dbReference>
<dbReference type="CDD" id="cd04586">
    <property type="entry name" value="CBS_pair_BON_assoc"/>
    <property type="match status" value="1"/>
</dbReference>
<dbReference type="InterPro" id="IPR017080">
    <property type="entry name" value="UCP036990_CBS_BON"/>
</dbReference>
<dbReference type="EMBL" id="FCON02000001">
    <property type="protein sequence ID" value="SAL12636.1"/>
    <property type="molecule type" value="Genomic_DNA"/>
</dbReference>
<name>A0A158EYK7_9BURK</name>
<dbReference type="PIRSF" id="PIRSF036990">
    <property type="entry name" value="UCP036990_CBS_BON"/>
    <property type="match status" value="1"/>
</dbReference>
<keyword evidence="1 2" id="KW-0129">CBS domain</keyword>
<dbReference type="InterPro" id="IPR051257">
    <property type="entry name" value="Diverse_CBS-Domain"/>
</dbReference>
<proteinExistence type="predicted"/>
<feature type="domain" description="CBS" evidence="3">
    <location>
        <begin position="94"/>
        <end position="153"/>
    </location>
</feature>
<organism evidence="4 5">
    <name type="scientific">Caballeronia choica</name>
    <dbReference type="NCBI Taxonomy" id="326476"/>
    <lineage>
        <taxon>Bacteria</taxon>
        <taxon>Pseudomonadati</taxon>
        <taxon>Pseudomonadota</taxon>
        <taxon>Betaproteobacteria</taxon>
        <taxon>Burkholderiales</taxon>
        <taxon>Burkholderiaceae</taxon>
        <taxon>Caballeronia</taxon>
    </lineage>
</organism>
<evidence type="ECO:0000313" key="5">
    <source>
        <dbReference type="Proteomes" id="UP000054770"/>
    </source>
</evidence>
<accession>A0A158EYK7</accession>
<dbReference type="InterPro" id="IPR000644">
    <property type="entry name" value="CBS_dom"/>
</dbReference>
<dbReference type="Pfam" id="PF00571">
    <property type="entry name" value="CBS"/>
    <property type="match status" value="2"/>
</dbReference>
<dbReference type="OrthoDB" id="9790355at2"/>
<comment type="caution">
    <text evidence="4">The sequence shown here is derived from an EMBL/GenBank/DDBJ whole genome shotgun (WGS) entry which is preliminary data.</text>
</comment>
<dbReference type="Gene3D" id="3.10.580.10">
    <property type="entry name" value="CBS-domain"/>
    <property type="match status" value="1"/>
</dbReference>
<evidence type="ECO:0000259" key="3">
    <source>
        <dbReference type="PROSITE" id="PS51371"/>
    </source>
</evidence>
<protein>
    <submittedName>
        <fullName evidence="4">HPP family protein</fullName>
    </submittedName>
</protein>
<keyword evidence="5" id="KW-1185">Reference proteome</keyword>
<dbReference type="PANTHER" id="PTHR43080">
    <property type="entry name" value="CBS DOMAIN-CONTAINING PROTEIN CBSX3, MITOCHONDRIAL"/>
    <property type="match status" value="1"/>
</dbReference>
<feature type="domain" description="CBS" evidence="3">
    <location>
        <begin position="7"/>
        <end position="66"/>
    </location>
</feature>
<sequence>MRAVDIMTKSVITANPEMTVRIAAGTMVFAGISGMPVIDPDGKLVGMVTEGDLMRREEIGTGKRQSWWLESLASTSDLANMYVKENATTVKDVMSTDVVTITEECTVAEIAELLEARRIKRVPVVRDGKLVGVVSRANLIRALVTVVPKRPASTEGDDAGLREAILLAMTGHRWALPPENVIVKDATAHLWATARSDEEQRAIRVAAECVPGVKEVVMHAGPLGGALGDVGRSS</sequence>
<reference evidence="4" key="1">
    <citation type="submission" date="2016-01" db="EMBL/GenBank/DDBJ databases">
        <authorList>
            <person name="Peeters C."/>
        </authorList>
    </citation>
    <scope>NUCLEOTIDE SEQUENCE [LARGE SCALE GENOMIC DNA]</scope>
    <source>
        <strain evidence="4">LMG 22940</strain>
    </source>
</reference>
<dbReference type="PROSITE" id="PS51371">
    <property type="entry name" value="CBS"/>
    <property type="match status" value="2"/>
</dbReference>